<evidence type="ECO:0000313" key="2">
    <source>
        <dbReference type="EMBL" id="PDW02538.1"/>
    </source>
</evidence>
<feature type="transmembrane region" description="Helical" evidence="1">
    <location>
        <begin position="158"/>
        <end position="176"/>
    </location>
</feature>
<keyword evidence="1" id="KW-0812">Transmembrane</keyword>
<keyword evidence="1" id="KW-1133">Transmembrane helix</keyword>
<gene>
    <name evidence="2" type="ORF">CJ255_13550</name>
</gene>
<feature type="transmembrane region" description="Helical" evidence="1">
    <location>
        <begin position="82"/>
        <end position="102"/>
    </location>
</feature>
<dbReference type="AlphaFoldDB" id="A0A2A6RI46"/>
<evidence type="ECO:0008006" key="4">
    <source>
        <dbReference type="Google" id="ProtNLM"/>
    </source>
</evidence>
<organism evidence="2 3">
    <name type="scientific">Candidatus Viridilinea mediisalina</name>
    <dbReference type="NCBI Taxonomy" id="2024553"/>
    <lineage>
        <taxon>Bacteria</taxon>
        <taxon>Bacillati</taxon>
        <taxon>Chloroflexota</taxon>
        <taxon>Chloroflexia</taxon>
        <taxon>Chloroflexales</taxon>
        <taxon>Chloroflexineae</taxon>
        <taxon>Oscillochloridaceae</taxon>
        <taxon>Candidatus Viridilinea</taxon>
    </lineage>
</organism>
<sequence>MRRDQSRELAALIGMLGEQVRPRMAGSPAEATMAALINGRLRRYGMGVATYPLRVVTKPGWGYRLLGLLGCSAFGLSPLLPWPSLCLALLVLLGFGLTLPPLGRRAASQTIMGVRAIEGAAGLAPRSPRWRLVVLAPLDSPLTWQGFQAIAGPSRGAALGRLAVGCLVCLGPLAALLLPGGWWLLGLPGALGCAWLLLATLQQPTAALPDGSLPALAALLTLAQRSQRLQQVELWLGAVGATSSDPRGMTLILSHLPFDHSQTLFIALEQLAGAQLGCVLPPQATPLLRQVTQGLRLPSWSPQHQATQIAPLLQRHGYQCLSIVSQAAASVPREPDPQLVEQVVGLVLALMEQLDEQG</sequence>
<dbReference type="EMBL" id="NQWI01000063">
    <property type="protein sequence ID" value="PDW02538.1"/>
    <property type="molecule type" value="Genomic_DNA"/>
</dbReference>
<evidence type="ECO:0000256" key="1">
    <source>
        <dbReference type="SAM" id="Phobius"/>
    </source>
</evidence>
<keyword evidence="1" id="KW-0472">Membrane</keyword>
<comment type="caution">
    <text evidence="2">The sequence shown here is derived from an EMBL/GenBank/DDBJ whole genome shotgun (WGS) entry which is preliminary data.</text>
</comment>
<feature type="transmembrane region" description="Helical" evidence="1">
    <location>
        <begin position="61"/>
        <end position="76"/>
    </location>
</feature>
<protein>
    <recommendedName>
        <fullName evidence="4">Peptidase M28 domain-containing protein</fullName>
    </recommendedName>
</protein>
<keyword evidence="3" id="KW-1185">Reference proteome</keyword>
<reference evidence="3" key="1">
    <citation type="submission" date="2017-08" db="EMBL/GenBank/DDBJ databases">
        <authorList>
            <person name="Grouzdev D.S."/>
            <person name="Gaisin V.A."/>
            <person name="Rysina M.S."/>
            <person name="Gorlenko V.M."/>
        </authorList>
    </citation>
    <scope>NUCLEOTIDE SEQUENCE [LARGE SCALE GENOMIC DNA]</scope>
    <source>
        <strain evidence="3">Kir15-3F</strain>
    </source>
</reference>
<evidence type="ECO:0000313" key="3">
    <source>
        <dbReference type="Proteomes" id="UP000220527"/>
    </source>
</evidence>
<accession>A0A2A6RI46</accession>
<name>A0A2A6RI46_9CHLR</name>
<proteinExistence type="predicted"/>
<dbReference type="RefSeq" id="WP_097644643.1">
    <property type="nucleotide sequence ID" value="NZ_NQWI01000063.1"/>
</dbReference>
<dbReference type="Proteomes" id="UP000220527">
    <property type="component" value="Unassembled WGS sequence"/>
</dbReference>